<proteinExistence type="predicted"/>
<dbReference type="OrthoDB" id="9811073at2"/>
<sequence length="342" mass="35883">MNEATSAPVFYGHDEAADALLAAMRGGSLHHAWLITGPPGIGKATFARAAAARLLAEGAEPGALSLPPHHRTAALLAAGAHPDYRELRRLPKKDGKDGELARSITIDQVRGLAPFLGTMASLSTRRVIVIDSADELERPGASNALLKSLEEPPAGTIFLLVSHAPGRLLPTIRSRCRVLRLEPLDDRAMRQALAQALPDAGADEIDALVRAGAGSPGRALRYAELGMAEIDDALHAIARDGDPTTSRRVKLAKALSLKAAQPRYEAFLDRVPGVIAEAAQDRRGPALAVALDAYARARDVAGAARGLSLDASGTVLELGGLVARLAGNESTQHGADLRRTRG</sequence>
<gene>
    <name evidence="2" type="ORF">SAMN05216382_0287</name>
</gene>
<dbReference type="Proteomes" id="UP000199214">
    <property type="component" value="Unassembled WGS sequence"/>
</dbReference>
<dbReference type="RefSeq" id="WP_093002597.1">
    <property type="nucleotide sequence ID" value="NZ_FNZZ01000001.1"/>
</dbReference>
<dbReference type="PANTHER" id="PTHR11669:SF8">
    <property type="entry name" value="DNA POLYMERASE III SUBUNIT DELTA"/>
    <property type="match status" value="1"/>
</dbReference>
<dbReference type="InterPro" id="IPR050238">
    <property type="entry name" value="DNA_Rep/Repair_Clamp_Loader"/>
</dbReference>
<reference evidence="3" key="1">
    <citation type="submission" date="2016-10" db="EMBL/GenBank/DDBJ databases">
        <authorList>
            <person name="Varghese N."/>
            <person name="Submissions S."/>
        </authorList>
    </citation>
    <scope>NUCLEOTIDE SEQUENCE [LARGE SCALE GENOMIC DNA]</scope>
    <source>
        <strain evidence="3">JS21-1</strain>
    </source>
</reference>
<dbReference type="InterPro" id="IPR027417">
    <property type="entry name" value="P-loop_NTPase"/>
</dbReference>
<evidence type="ECO:0000259" key="1">
    <source>
        <dbReference type="SMART" id="SM00382"/>
    </source>
</evidence>
<evidence type="ECO:0000313" key="3">
    <source>
        <dbReference type="Proteomes" id="UP000199214"/>
    </source>
</evidence>
<dbReference type="InterPro" id="IPR003593">
    <property type="entry name" value="AAA+_ATPase"/>
</dbReference>
<dbReference type="AlphaFoldDB" id="A0A1H7GKY6"/>
<dbReference type="STRING" id="1855283.SAMN05216382_0287"/>
<accession>A0A1H7GKY6</accession>
<dbReference type="GO" id="GO:0006261">
    <property type="term" value="P:DNA-templated DNA replication"/>
    <property type="evidence" value="ECO:0007669"/>
    <property type="project" value="TreeGrafter"/>
</dbReference>
<organism evidence="2 3">
    <name type="scientific">Sphingomonas palmae</name>
    <dbReference type="NCBI Taxonomy" id="1855283"/>
    <lineage>
        <taxon>Bacteria</taxon>
        <taxon>Pseudomonadati</taxon>
        <taxon>Pseudomonadota</taxon>
        <taxon>Alphaproteobacteria</taxon>
        <taxon>Sphingomonadales</taxon>
        <taxon>Sphingomonadaceae</taxon>
        <taxon>Sphingomonas</taxon>
    </lineage>
</organism>
<dbReference type="SMART" id="SM00382">
    <property type="entry name" value="AAA"/>
    <property type="match status" value="1"/>
</dbReference>
<dbReference type="GO" id="GO:0009360">
    <property type="term" value="C:DNA polymerase III complex"/>
    <property type="evidence" value="ECO:0007669"/>
    <property type="project" value="TreeGrafter"/>
</dbReference>
<dbReference type="Gene3D" id="3.40.50.300">
    <property type="entry name" value="P-loop containing nucleotide triphosphate hydrolases"/>
    <property type="match status" value="1"/>
</dbReference>
<evidence type="ECO:0000313" key="2">
    <source>
        <dbReference type="EMBL" id="SEK37652.1"/>
    </source>
</evidence>
<dbReference type="EMBL" id="FNZZ01000001">
    <property type="protein sequence ID" value="SEK37652.1"/>
    <property type="molecule type" value="Genomic_DNA"/>
</dbReference>
<feature type="domain" description="AAA+ ATPase" evidence="1">
    <location>
        <begin position="29"/>
        <end position="184"/>
    </location>
</feature>
<dbReference type="PANTHER" id="PTHR11669">
    <property type="entry name" value="REPLICATION FACTOR C / DNA POLYMERASE III GAMMA-TAU SUBUNIT"/>
    <property type="match status" value="1"/>
</dbReference>
<keyword evidence="3" id="KW-1185">Reference proteome</keyword>
<dbReference type="SUPFAM" id="SSF52540">
    <property type="entry name" value="P-loop containing nucleoside triphosphate hydrolases"/>
    <property type="match status" value="1"/>
</dbReference>
<dbReference type="Pfam" id="PF13177">
    <property type="entry name" value="DNA_pol3_delta2"/>
    <property type="match status" value="1"/>
</dbReference>
<name>A0A1H7GKY6_9SPHN</name>
<protein>
    <submittedName>
        <fullName evidence="2">DNA polymerase-3 subunit delta</fullName>
    </submittedName>
</protein>